<comment type="caution">
    <text evidence="1">The sequence shown here is derived from an EMBL/GenBank/DDBJ whole genome shotgun (WGS) entry which is preliminary data.</text>
</comment>
<proteinExistence type="predicted"/>
<dbReference type="Proteomes" id="UP001467674">
    <property type="component" value="Unassembled WGS sequence"/>
</dbReference>
<reference evidence="1 2" key="1">
    <citation type="submission" date="2024-06" db="EMBL/GenBank/DDBJ databases">
        <title>Construction of an artificial bacterial consortium using nitrogen cycle bacteria from Cuatro Cienegas Basin and a mangrove forest.</title>
        <authorList>
            <person name="Aguilera-Najera D."/>
            <person name="Marquez-Cianci L."/>
            <person name="Martinez-Perez E."/>
            <person name="Rosas-Barrera M."/>
            <person name="Rodriguez-Cruz U.E."/>
            <person name="Tapia-Lopez R."/>
            <person name="Eguiarte L.E."/>
            <person name="Souza-Saldivar V."/>
        </authorList>
    </citation>
    <scope>NUCLEOTIDE SEQUENCE [LARGE SCALE GENOMIC DNA]</scope>
    <source>
        <strain evidence="1 2">S14-15</strain>
    </source>
</reference>
<dbReference type="EMBL" id="JBEOME010000019">
    <property type="protein sequence ID" value="MER3123573.1"/>
    <property type="molecule type" value="Genomic_DNA"/>
</dbReference>
<protein>
    <submittedName>
        <fullName evidence="1">Uncharacterized protein</fullName>
    </submittedName>
</protein>
<organism evidence="1 2">
    <name type="scientific">Bacillus altitudinis</name>
    <dbReference type="NCBI Taxonomy" id="293387"/>
    <lineage>
        <taxon>Bacteria</taxon>
        <taxon>Bacillati</taxon>
        <taxon>Bacillota</taxon>
        <taxon>Bacilli</taxon>
        <taxon>Bacillales</taxon>
        <taxon>Bacillaceae</taxon>
        <taxon>Bacillus</taxon>
    </lineage>
</organism>
<accession>A0ABV1SAL4</accession>
<evidence type="ECO:0000313" key="1">
    <source>
        <dbReference type="EMBL" id="MER3123573.1"/>
    </source>
</evidence>
<evidence type="ECO:0000313" key="2">
    <source>
        <dbReference type="Proteomes" id="UP001467674"/>
    </source>
</evidence>
<name>A0ABV1SAL4_BACAB</name>
<dbReference type="RefSeq" id="WP_171465402.1">
    <property type="nucleotide sequence ID" value="NZ_JBEOME010000019.1"/>
</dbReference>
<gene>
    <name evidence="1" type="ORF">ABQG71_20655</name>
</gene>
<sequence length="99" mass="11208">MLTNCNITIKKITLLSKFKYAIQDRAAHSGSDSAFKLEYNGTELNQMIGFIPNSVLILLKEDLNEHLGYVPFQKNNQVPGLENTSLYFSIEGKRASRKK</sequence>
<keyword evidence="2" id="KW-1185">Reference proteome</keyword>